<sequence length="262" mass="29164">MDTLTDVSILRVIVFLRARCCSDFVQTGLILFMLTFGDTAAAIFANRIGMYTRSLRKERAIGLNSIASLNSEAPDQAQVLLIQFGNYLRASFHAHSRDRFIPFAKEWALVQSYLYIEQVRFSDRLSVELDVADGMQFELPPLTLQPIVENAIRHGIMKRREGGTVRIAVRLTGEEAIITVADNGVGMRREMIGAVLESRAREGIGLVNTHKRLSYWYGRGLCIRSEPGQGTEITIRIPARSGNAQNGMARMMEAGGDHSGIM</sequence>
<dbReference type="Pfam" id="PF06580">
    <property type="entry name" value="His_kinase"/>
    <property type="match status" value="1"/>
</dbReference>
<dbReference type="InterPro" id="IPR005467">
    <property type="entry name" value="His_kinase_dom"/>
</dbReference>
<keyword evidence="8" id="KW-1133">Transmembrane helix</keyword>
<proteinExistence type="predicted"/>
<evidence type="ECO:0000256" key="8">
    <source>
        <dbReference type="SAM" id="Phobius"/>
    </source>
</evidence>
<gene>
    <name evidence="10" type="ORF">M5X09_15920</name>
</gene>
<dbReference type="Gene3D" id="3.30.565.10">
    <property type="entry name" value="Histidine kinase-like ATPase, C-terminal domain"/>
    <property type="match status" value="1"/>
</dbReference>
<keyword evidence="8" id="KW-0472">Membrane</keyword>
<evidence type="ECO:0000256" key="2">
    <source>
        <dbReference type="ARBA" id="ARBA00012438"/>
    </source>
</evidence>
<keyword evidence="6 10" id="KW-0067">ATP-binding</keyword>
<keyword evidence="8" id="KW-0812">Transmembrane</keyword>
<evidence type="ECO:0000313" key="10">
    <source>
        <dbReference type="EMBL" id="MCY9521138.1"/>
    </source>
</evidence>
<dbReference type="RefSeq" id="WP_087435814.1">
    <property type="nucleotide sequence ID" value="NZ_JAMDLV010000044.1"/>
</dbReference>
<feature type="domain" description="Histidine kinase" evidence="9">
    <location>
        <begin position="144"/>
        <end position="241"/>
    </location>
</feature>
<comment type="catalytic activity">
    <reaction evidence="1">
        <text>ATP + protein L-histidine = ADP + protein N-phospho-L-histidine.</text>
        <dbReference type="EC" id="2.7.13.3"/>
    </reaction>
</comment>
<feature type="transmembrane region" description="Helical" evidence="8">
    <location>
        <begin position="29"/>
        <end position="49"/>
    </location>
</feature>
<dbReference type="InterPro" id="IPR003594">
    <property type="entry name" value="HATPase_dom"/>
</dbReference>
<dbReference type="InterPro" id="IPR010559">
    <property type="entry name" value="Sig_transdc_His_kin_internal"/>
</dbReference>
<keyword evidence="5" id="KW-0418">Kinase</keyword>
<dbReference type="InterPro" id="IPR050640">
    <property type="entry name" value="Bact_2-comp_sensor_kinase"/>
</dbReference>
<evidence type="ECO:0000256" key="1">
    <source>
        <dbReference type="ARBA" id="ARBA00000085"/>
    </source>
</evidence>
<dbReference type="PROSITE" id="PS50109">
    <property type="entry name" value="HIS_KIN"/>
    <property type="match status" value="1"/>
</dbReference>
<comment type="caution">
    <text evidence="10">The sequence shown here is derived from an EMBL/GenBank/DDBJ whole genome shotgun (WGS) entry which is preliminary data.</text>
</comment>
<dbReference type="InterPro" id="IPR036890">
    <property type="entry name" value="HATPase_C_sf"/>
</dbReference>
<keyword evidence="4" id="KW-0547">Nucleotide-binding</keyword>
<evidence type="ECO:0000256" key="7">
    <source>
        <dbReference type="ARBA" id="ARBA00023012"/>
    </source>
</evidence>
<dbReference type="EC" id="2.7.13.3" evidence="2"/>
<protein>
    <recommendedName>
        <fullName evidence="2">histidine kinase</fullName>
        <ecNumber evidence="2">2.7.13.3</ecNumber>
    </recommendedName>
</protein>
<evidence type="ECO:0000256" key="5">
    <source>
        <dbReference type="ARBA" id="ARBA00022777"/>
    </source>
</evidence>
<keyword evidence="7" id="KW-0902">Two-component regulatory system</keyword>
<name>A0ABT4DUV9_9BACL</name>
<dbReference type="Pfam" id="PF02518">
    <property type="entry name" value="HATPase_c"/>
    <property type="match status" value="1"/>
</dbReference>
<dbReference type="PANTHER" id="PTHR34220:SF7">
    <property type="entry name" value="SENSOR HISTIDINE KINASE YPDA"/>
    <property type="match status" value="1"/>
</dbReference>
<dbReference type="EMBL" id="JAMDLW010000020">
    <property type="protein sequence ID" value="MCY9521138.1"/>
    <property type="molecule type" value="Genomic_DNA"/>
</dbReference>
<evidence type="ECO:0000256" key="3">
    <source>
        <dbReference type="ARBA" id="ARBA00022679"/>
    </source>
</evidence>
<dbReference type="SMART" id="SM00387">
    <property type="entry name" value="HATPase_c"/>
    <property type="match status" value="1"/>
</dbReference>
<dbReference type="Proteomes" id="UP001207626">
    <property type="component" value="Unassembled WGS sequence"/>
</dbReference>
<evidence type="ECO:0000256" key="4">
    <source>
        <dbReference type="ARBA" id="ARBA00022741"/>
    </source>
</evidence>
<organism evidence="10 11">
    <name type="scientific">Paenibacillus apiarius</name>
    <dbReference type="NCBI Taxonomy" id="46240"/>
    <lineage>
        <taxon>Bacteria</taxon>
        <taxon>Bacillati</taxon>
        <taxon>Bacillota</taxon>
        <taxon>Bacilli</taxon>
        <taxon>Bacillales</taxon>
        <taxon>Paenibacillaceae</taxon>
        <taxon>Paenibacillus</taxon>
    </lineage>
</organism>
<accession>A0ABT4DUV9</accession>
<dbReference type="PANTHER" id="PTHR34220">
    <property type="entry name" value="SENSOR HISTIDINE KINASE YPDA"/>
    <property type="match status" value="1"/>
</dbReference>
<reference evidence="10 11" key="1">
    <citation type="submission" date="2022-05" db="EMBL/GenBank/DDBJ databases">
        <title>Genome Sequencing of Bee-Associated Microbes.</title>
        <authorList>
            <person name="Dunlap C."/>
        </authorList>
    </citation>
    <scope>NUCLEOTIDE SEQUENCE [LARGE SCALE GENOMIC DNA]</scope>
    <source>
        <strain evidence="10 11">NRRL NRS-1438</strain>
    </source>
</reference>
<dbReference type="InterPro" id="IPR004358">
    <property type="entry name" value="Sig_transdc_His_kin-like_C"/>
</dbReference>
<evidence type="ECO:0000259" key="9">
    <source>
        <dbReference type="PROSITE" id="PS50109"/>
    </source>
</evidence>
<keyword evidence="11" id="KW-1185">Reference proteome</keyword>
<evidence type="ECO:0000313" key="11">
    <source>
        <dbReference type="Proteomes" id="UP001207626"/>
    </source>
</evidence>
<dbReference type="GO" id="GO:0005524">
    <property type="term" value="F:ATP binding"/>
    <property type="evidence" value="ECO:0007669"/>
    <property type="project" value="UniProtKB-KW"/>
</dbReference>
<evidence type="ECO:0000256" key="6">
    <source>
        <dbReference type="ARBA" id="ARBA00022840"/>
    </source>
</evidence>
<dbReference type="PRINTS" id="PR00344">
    <property type="entry name" value="BCTRLSENSOR"/>
</dbReference>
<keyword evidence="3" id="KW-0808">Transferase</keyword>
<dbReference type="SUPFAM" id="SSF55874">
    <property type="entry name" value="ATPase domain of HSP90 chaperone/DNA topoisomerase II/histidine kinase"/>
    <property type="match status" value="1"/>
</dbReference>